<organism evidence="2 3">
    <name type="scientific">Phytophthora nicotianae P1976</name>
    <dbReference type="NCBI Taxonomy" id="1317066"/>
    <lineage>
        <taxon>Eukaryota</taxon>
        <taxon>Sar</taxon>
        <taxon>Stramenopiles</taxon>
        <taxon>Oomycota</taxon>
        <taxon>Peronosporomycetes</taxon>
        <taxon>Peronosporales</taxon>
        <taxon>Peronosporaceae</taxon>
        <taxon>Phytophthora</taxon>
    </lineage>
</organism>
<name>A0A081A9U7_PHYNI</name>
<sequence>MPGHSVIDGASMTTVLGSSTNDQIPVTPTPSCSSSTTNPDGSSDTDSDLFLSLFDQTSPGYSPTADRGGRPYPYTRSKTRWRKRPNDELKYLRGQVIELESLRAALSHSDSRPRRIVNQSQVLHTLCEENHANKLQAALNENRKLRAMVASNYHLARSLQAAIDEQLRLRAGKISWPNSTAASDELIFALLDEEKDRQFAMLDKVLEDSGIARVFHSLFSSLQLQHSENGLVFQHNEVRLLPFSVTDVARSLRHCLSYGSRVGPTKHCRDIQMYDKYFHAVTVDKVELPETQATEVNSRVVQLCVARPENTVVTWSGYVEYKGSKVIRLLEKTWIVMEAIPLGKLGMLAMGERTHGTLMRVVVRLTPVETEYDLKKIRDVEEMANVVVSTYQRNGQRMLQAMLEYLRDSHQSR</sequence>
<proteinExistence type="predicted"/>
<feature type="region of interest" description="Disordered" evidence="1">
    <location>
        <begin position="15"/>
        <end position="81"/>
    </location>
</feature>
<accession>A0A081A9U7</accession>
<feature type="compositionally biased region" description="Polar residues" evidence="1">
    <location>
        <begin position="15"/>
        <end position="24"/>
    </location>
</feature>
<dbReference type="Proteomes" id="UP000028582">
    <property type="component" value="Unassembled WGS sequence"/>
</dbReference>
<evidence type="ECO:0000313" key="2">
    <source>
        <dbReference type="EMBL" id="ETO75658.1"/>
    </source>
</evidence>
<feature type="compositionally biased region" description="Low complexity" evidence="1">
    <location>
        <begin position="25"/>
        <end position="58"/>
    </location>
</feature>
<evidence type="ECO:0000313" key="3">
    <source>
        <dbReference type="Proteomes" id="UP000028582"/>
    </source>
</evidence>
<dbReference type="EMBL" id="ANJA01001634">
    <property type="protein sequence ID" value="ETO75658.1"/>
    <property type="molecule type" value="Genomic_DNA"/>
</dbReference>
<gene>
    <name evidence="2" type="ORF">F444_08789</name>
</gene>
<evidence type="ECO:0000256" key="1">
    <source>
        <dbReference type="SAM" id="MobiDB-lite"/>
    </source>
</evidence>
<comment type="caution">
    <text evidence="2">The sequence shown here is derived from an EMBL/GenBank/DDBJ whole genome shotgun (WGS) entry which is preliminary data.</text>
</comment>
<reference evidence="2 3" key="1">
    <citation type="submission" date="2013-11" db="EMBL/GenBank/DDBJ databases">
        <title>The Genome Sequence of Phytophthora parasitica P1976.</title>
        <authorList>
            <consortium name="The Broad Institute Genomics Platform"/>
            <person name="Russ C."/>
            <person name="Tyler B."/>
            <person name="Panabieres F."/>
            <person name="Shan W."/>
            <person name="Tripathy S."/>
            <person name="Grunwald N."/>
            <person name="Machado M."/>
            <person name="Johnson C.S."/>
            <person name="Walker B."/>
            <person name="Young S."/>
            <person name="Zeng Q."/>
            <person name="Gargeya S."/>
            <person name="Fitzgerald M."/>
            <person name="Haas B."/>
            <person name="Abouelleil A."/>
            <person name="Allen A.W."/>
            <person name="Alvarado L."/>
            <person name="Arachchi H.M."/>
            <person name="Berlin A.M."/>
            <person name="Chapman S.B."/>
            <person name="Gainer-Dewar J."/>
            <person name="Goldberg J."/>
            <person name="Griggs A."/>
            <person name="Gujja S."/>
            <person name="Hansen M."/>
            <person name="Howarth C."/>
            <person name="Imamovic A."/>
            <person name="Ireland A."/>
            <person name="Larimer J."/>
            <person name="McCowan C."/>
            <person name="Murphy C."/>
            <person name="Pearson M."/>
            <person name="Poon T.W."/>
            <person name="Priest M."/>
            <person name="Roberts A."/>
            <person name="Saif S."/>
            <person name="Shea T."/>
            <person name="Sisk P."/>
            <person name="Sykes S."/>
            <person name="Wortman J."/>
            <person name="Nusbaum C."/>
            <person name="Birren B."/>
        </authorList>
    </citation>
    <scope>NUCLEOTIDE SEQUENCE [LARGE SCALE GENOMIC DNA]</scope>
    <source>
        <strain evidence="2 3">P1976</strain>
    </source>
</reference>
<protein>
    <recommendedName>
        <fullName evidence="4">START domain-containing protein</fullName>
    </recommendedName>
</protein>
<dbReference type="AlphaFoldDB" id="A0A081A9U7"/>
<dbReference type="OrthoDB" id="108851at2759"/>
<evidence type="ECO:0008006" key="4">
    <source>
        <dbReference type="Google" id="ProtNLM"/>
    </source>
</evidence>